<evidence type="ECO:0000256" key="5">
    <source>
        <dbReference type="ARBA" id="ARBA00022692"/>
    </source>
</evidence>
<evidence type="ECO:0000256" key="6">
    <source>
        <dbReference type="ARBA" id="ARBA00022989"/>
    </source>
</evidence>
<comment type="similarity">
    <text evidence="2">Belongs to the major facilitator superfamily. TCR/Tet family.</text>
</comment>
<dbReference type="InterPro" id="IPR005829">
    <property type="entry name" value="Sugar_transporter_CS"/>
</dbReference>
<dbReference type="PRINTS" id="PR01035">
    <property type="entry name" value="TCRTETA"/>
</dbReference>
<dbReference type="CDD" id="cd17474">
    <property type="entry name" value="MFS_YfmO_like"/>
    <property type="match status" value="1"/>
</dbReference>
<feature type="transmembrane region" description="Helical" evidence="9">
    <location>
        <begin position="219"/>
        <end position="241"/>
    </location>
</feature>
<evidence type="ECO:0000256" key="3">
    <source>
        <dbReference type="ARBA" id="ARBA00022448"/>
    </source>
</evidence>
<feature type="compositionally biased region" description="Basic and acidic residues" evidence="8">
    <location>
        <begin position="401"/>
        <end position="416"/>
    </location>
</feature>
<feature type="transmembrane region" description="Helical" evidence="9">
    <location>
        <begin position="314"/>
        <end position="336"/>
    </location>
</feature>
<keyword evidence="5 9" id="KW-0812">Transmembrane</keyword>
<comment type="caution">
    <text evidence="11">The sequence shown here is derived from an EMBL/GenBank/DDBJ whole genome shotgun (WGS) entry which is preliminary data.</text>
</comment>
<dbReference type="Proteomes" id="UP000570361">
    <property type="component" value="Unassembled WGS sequence"/>
</dbReference>
<sequence>MTLRKIAAIAALASVPLMMTLGNSMLIPILPELAKQLGVKSFQISLIITVYSVIAIILIPIAGYLSDRFGRKKVIIPSLIIAAIGGGISAFFASSGDGSYMMVIVGRFVQGIGAAGCFPIIFPLTGDLFQDEKEASSVLGLVETSNTFGKVLSPILGSAIALWAWYMPFYAIPVLSIVSCLLILFFIHVPKTENQTEEPVKFAAFWSGIKKIFKQEGKWLSAVFVSGGAGMFAIFTTLFYLSEQLETQYHYKGIIKGLLLAIPLTALCLASYLSGKFIGEKKNVMKWLSVTGMVMLAVSSLACAMFSPDSLVMWFVWIGIGSIGIGVVLPCMDALITEGIEKEERGTVTSLYSSMRFIGVAAGPPAAALLMDSGSGPVFWTVAAVSVVTLISILWLIRPKASDEGKGNPNRSEFKPQKSGARTSKATS</sequence>
<dbReference type="Gene3D" id="1.20.1250.20">
    <property type="entry name" value="MFS general substrate transporter like domains"/>
    <property type="match status" value="1"/>
</dbReference>
<gene>
    <name evidence="11" type="ORF">FHS18_003177</name>
</gene>
<dbReference type="GO" id="GO:0005886">
    <property type="term" value="C:plasma membrane"/>
    <property type="evidence" value="ECO:0007669"/>
    <property type="project" value="UniProtKB-SubCell"/>
</dbReference>
<dbReference type="InterPro" id="IPR050189">
    <property type="entry name" value="MFS_Efflux_Transporters"/>
</dbReference>
<organism evidence="11 12">
    <name type="scientific">Paenibacillus phyllosphaerae</name>
    <dbReference type="NCBI Taxonomy" id="274593"/>
    <lineage>
        <taxon>Bacteria</taxon>
        <taxon>Bacillati</taxon>
        <taxon>Bacillota</taxon>
        <taxon>Bacilli</taxon>
        <taxon>Bacillales</taxon>
        <taxon>Paenibacillaceae</taxon>
        <taxon>Paenibacillus</taxon>
    </lineage>
</organism>
<keyword evidence="7 9" id="KW-0472">Membrane</keyword>
<evidence type="ECO:0000259" key="10">
    <source>
        <dbReference type="PROSITE" id="PS50850"/>
    </source>
</evidence>
<dbReference type="PANTHER" id="PTHR43124">
    <property type="entry name" value="PURINE EFFLUX PUMP PBUE"/>
    <property type="match status" value="1"/>
</dbReference>
<feature type="transmembrane region" description="Helical" evidence="9">
    <location>
        <begin position="348"/>
        <end position="371"/>
    </location>
</feature>
<dbReference type="Pfam" id="PF07690">
    <property type="entry name" value="MFS_1"/>
    <property type="match status" value="1"/>
</dbReference>
<evidence type="ECO:0000313" key="11">
    <source>
        <dbReference type="EMBL" id="MBB3111109.1"/>
    </source>
</evidence>
<evidence type="ECO:0000256" key="7">
    <source>
        <dbReference type="ARBA" id="ARBA00023136"/>
    </source>
</evidence>
<evidence type="ECO:0000256" key="1">
    <source>
        <dbReference type="ARBA" id="ARBA00004651"/>
    </source>
</evidence>
<keyword evidence="12" id="KW-1185">Reference proteome</keyword>
<accession>A0A7W5AYH7</accession>
<protein>
    <submittedName>
        <fullName evidence="11">ACDE family multidrug resistance protein</fullName>
    </submittedName>
</protein>
<dbReference type="InterPro" id="IPR020846">
    <property type="entry name" value="MFS_dom"/>
</dbReference>
<dbReference type="PROSITE" id="PS50850">
    <property type="entry name" value="MFS"/>
    <property type="match status" value="1"/>
</dbReference>
<dbReference type="AlphaFoldDB" id="A0A7W5AYH7"/>
<keyword evidence="6 9" id="KW-1133">Transmembrane helix</keyword>
<keyword evidence="4" id="KW-1003">Cell membrane</keyword>
<evidence type="ECO:0000313" key="12">
    <source>
        <dbReference type="Proteomes" id="UP000570361"/>
    </source>
</evidence>
<proteinExistence type="inferred from homology"/>
<dbReference type="InterPro" id="IPR036259">
    <property type="entry name" value="MFS_trans_sf"/>
</dbReference>
<comment type="subcellular location">
    <subcellularLocation>
        <location evidence="1">Cell membrane</location>
        <topology evidence="1">Multi-pass membrane protein</topology>
    </subcellularLocation>
</comment>
<feature type="transmembrane region" description="Helical" evidence="9">
    <location>
        <begin position="253"/>
        <end position="275"/>
    </location>
</feature>
<feature type="transmembrane region" description="Helical" evidence="9">
    <location>
        <begin position="377"/>
        <end position="397"/>
    </location>
</feature>
<name>A0A7W5AYH7_9BACL</name>
<dbReference type="PANTHER" id="PTHR43124:SF3">
    <property type="entry name" value="CHLORAMPHENICOL EFFLUX PUMP RV0191"/>
    <property type="match status" value="1"/>
</dbReference>
<dbReference type="PROSITE" id="PS00216">
    <property type="entry name" value="SUGAR_TRANSPORT_1"/>
    <property type="match status" value="1"/>
</dbReference>
<dbReference type="SUPFAM" id="SSF103473">
    <property type="entry name" value="MFS general substrate transporter"/>
    <property type="match status" value="1"/>
</dbReference>
<feature type="region of interest" description="Disordered" evidence="8">
    <location>
        <begin position="401"/>
        <end position="428"/>
    </location>
</feature>
<feature type="transmembrane region" description="Helical" evidence="9">
    <location>
        <begin position="42"/>
        <end position="62"/>
    </location>
</feature>
<evidence type="ECO:0000256" key="9">
    <source>
        <dbReference type="SAM" id="Phobius"/>
    </source>
</evidence>
<feature type="domain" description="Major facilitator superfamily (MFS) profile" evidence="10">
    <location>
        <begin position="8"/>
        <end position="401"/>
    </location>
</feature>
<dbReference type="RefSeq" id="WP_343060547.1">
    <property type="nucleotide sequence ID" value="NZ_JACHXK010000006.1"/>
</dbReference>
<dbReference type="InterPro" id="IPR011701">
    <property type="entry name" value="MFS"/>
</dbReference>
<feature type="transmembrane region" description="Helical" evidence="9">
    <location>
        <begin position="172"/>
        <end position="189"/>
    </location>
</feature>
<evidence type="ECO:0000256" key="4">
    <source>
        <dbReference type="ARBA" id="ARBA00022475"/>
    </source>
</evidence>
<dbReference type="InterPro" id="IPR001958">
    <property type="entry name" value="Tet-R_TetA/multi-R_MdtG-like"/>
</dbReference>
<keyword evidence="3" id="KW-0813">Transport</keyword>
<feature type="transmembrane region" description="Helical" evidence="9">
    <location>
        <begin position="74"/>
        <end position="94"/>
    </location>
</feature>
<dbReference type="GO" id="GO:0022857">
    <property type="term" value="F:transmembrane transporter activity"/>
    <property type="evidence" value="ECO:0007669"/>
    <property type="project" value="InterPro"/>
</dbReference>
<evidence type="ECO:0000256" key="8">
    <source>
        <dbReference type="SAM" id="MobiDB-lite"/>
    </source>
</evidence>
<evidence type="ECO:0000256" key="2">
    <source>
        <dbReference type="ARBA" id="ARBA00007520"/>
    </source>
</evidence>
<feature type="transmembrane region" description="Helical" evidence="9">
    <location>
        <begin position="287"/>
        <end position="308"/>
    </location>
</feature>
<reference evidence="11 12" key="1">
    <citation type="submission" date="2020-08" db="EMBL/GenBank/DDBJ databases">
        <title>Genomic Encyclopedia of Type Strains, Phase III (KMG-III): the genomes of soil and plant-associated and newly described type strains.</title>
        <authorList>
            <person name="Whitman W."/>
        </authorList>
    </citation>
    <scope>NUCLEOTIDE SEQUENCE [LARGE SCALE GENOMIC DNA]</scope>
    <source>
        <strain evidence="11 12">CECT 5862</strain>
    </source>
</reference>
<dbReference type="EMBL" id="JACHXK010000006">
    <property type="protein sequence ID" value="MBB3111109.1"/>
    <property type="molecule type" value="Genomic_DNA"/>
</dbReference>